<dbReference type="PANTHER" id="PTHR46731:SF1">
    <property type="entry name" value="F-BOX ONLY PROTEIN 15"/>
    <property type="match status" value="1"/>
</dbReference>
<feature type="non-terminal residue" evidence="1">
    <location>
        <position position="1"/>
    </location>
</feature>
<reference evidence="1" key="1">
    <citation type="thesis" date="2020" institute="ProQuest LLC" country="789 East Eisenhower Parkway, Ann Arbor, MI, USA">
        <title>Comparative Genomics and Chromosome Evolution.</title>
        <authorList>
            <person name="Mudd A.B."/>
        </authorList>
    </citation>
    <scope>NUCLEOTIDE SEQUENCE</scope>
    <source>
        <strain evidence="1">237g6f4</strain>
        <tissue evidence="1">Blood</tissue>
    </source>
</reference>
<dbReference type="PANTHER" id="PTHR46731">
    <property type="entry name" value="F-BOX ONLY PROTEIN 15"/>
    <property type="match status" value="1"/>
</dbReference>
<dbReference type="Proteomes" id="UP000824782">
    <property type="component" value="Unassembled WGS sequence"/>
</dbReference>
<comment type="caution">
    <text evidence="1">The sequence shown here is derived from an EMBL/GenBank/DDBJ whole genome shotgun (WGS) entry which is preliminary data.</text>
</comment>
<dbReference type="GO" id="GO:0019005">
    <property type="term" value="C:SCF ubiquitin ligase complex"/>
    <property type="evidence" value="ECO:0007669"/>
    <property type="project" value="TreeGrafter"/>
</dbReference>
<protein>
    <recommendedName>
        <fullName evidence="3">FBX15 protein</fullName>
    </recommendedName>
</protein>
<gene>
    <name evidence="1" type="ORF">GDO81_011618</name>
</gene>
<evidence type="ECO:0008006" key="3">
    <source>
        <dbReference type="Google" id="ProtNLM"/>
    </source>
</evidence>
<keyword evidence="2" id="KW-1185">Reference proteome</keyword>
<accession>A0AAV7BFS1</accession>
<proteinExistence type="predicted"/>
<dbReference type="EMBL" id="WNYA01000005">
    <property type="protein sequence ID" value="KAG8571374.1"/>
    <property type="molecule type" value="Genomic_DNA"/>
</dbReference>
<evidence type="ECO:0000313" key="1">
    <source>
        <dbReference type="EMBL" id="KAG8571374.1"/>
    </source>
</evidence>
<dbReference type="AlphaFoldDB" id="A0AAV7BFS1"/>
<name>A0AAV7BFS1_ENGPU</name>
<organism evidence="1 2">
    <name type="scientific">Engystomops pustulosus</name>
    <name type="common">Tungara frog</name>
    <name type="synonym">Physalaemus pustulosus</name>
    <dbReference type="NCBI Taxonomy" id="76066"/>
    <lineage>
        <taxon>Eukaryota</taxon>
        <taxon>Metazoa</taxon>
        <taxon>Chordata</taxon>
        <taxon>Craniata</taxon>
        <taxon>Vertebrata</taxon>
        <taxon>Euteleostomi</taxon>
        <taxon>Amphibia</taxon>
        <taxon>Batrachia</taxon>
        <taxon>Anura</taxon>
        <taxon>Neobatrachia</taxon>
        <taxon>Hyloidea</taxon>
        <taxon>Leptodactylidae</taxon>
        <taxon>Leiuperinae</taxon>
        <taxon>Engystomops</taxon>
    </lineage>
</organism>
<sequence>RLRRLSLIAEYDLRNKKDFGRFIGQDMHIKLFHLHPGLIVGLWKKSPEIAFVMGTLHYHQLLEKSFLGSTESPYIFPPHIPILDDIDPEYGLHGYQLHIDMYSGSRTFLCRTFRGLFCRKEYIKNGHLRIAAIGLRNHKRHASLAGKVDFLWETLTLSGSIQNCFTMDVTVLDESEAPYWCFSAPVQLCESKSLETCYDFMGQNFDLNYKDDMGRIHAELIWMKEAEEYYVINLVLYLNTEKVNSYFGTNYTDSPVD</sequence>
<evidence type="ECO:0000313" key="2">
    <source>
        <dbReference type="Proteomes" id="UP000824782"/>
    </source>
</evidence>